<comment type="caution">
    <text evidence="2">The sequence shown here is derived from an EMBL/GenBank/DDBJ whole genome shotgun (WGS) entry which is preliminary data.</text>
</comment>
<dbReference type="EMBL" id="LZLQ01000098">
    <property type="protein sequence ID" value="OBK14315.1"/>
    <property type="molecule type" value="Genomic_DNA"/>
</dbReference>
<keyword evidence="1" id="KW-1133">Transmembrane helix</keyword>
<gene>
    <name evidence="2" type="ORF">A5636_08025</name>
</gene>
<dbReference type="Proteomes" id="UP000093629">
    <property type="component" value="Unassembled WGS sequence"/>
</dbReference>
<accession>A0A1A3MZ11</accession>
<organism evidence="2 3">
    <name type="scientific">Mycobacterium asiaticum</name>
    <dbReference type="NCBI Taxonomy" id="1790"/>
    <lineage>
        <taxon>Bacteria</taxon>
        <taxon>Bacillati</taxon>
        <taxon>Actinomycetota</taxon>
        <taxon>Actinomycetes</taxon>
        <taxon>Mycobacteriales</taxon>
        <taxon>Mycobacteriaceae</taxon>
        <taxon>Mycobacterium</taxon>
    </lineage>
</organism>
<keyword evidence="3" id="KW-1185">Reference proteome</keyword>
<name>A0A1A3MZ11_MYCAS</name>
<protein>
    <submittedName>
        <fullName evidence="2">Uncharacterized protein</fullName>
    </submittedName>
</protein>
<reference evidence="2 3" key="1">
    <citation type="submission" date="2016-06" db="EMBL/GenBank/DDBJ databases">
        <authorList>
            <person name="Kjaerup R.B."/>
            <person name="Dalgaard T.S."/>
            <person name="Juul-Madsen H.R."/>
        </authorList>
    </citation>
    <scope>NUCLEOTIDE SEQUENCE [LARGE SCALE GENOMIC DNA]</scope>
    <source>
        <strain evidence="2 3">1245139.5</strain>
    </source>
</reference>
<evidence type="ECO:0000256" key="1">
    <source>
        <dbReference type="SAM" id="Phobius"/>
    </source>
</evidence>
<proteinExistence type="predicted"/>
<keyword evidence="1" id="KW-0472">Membrane</keyword>
<keyword evidence="1" id="KW-0812">Transmembrane</keyword>
<dbReference type="AlphaFoldDB" id="A0A1A3MZ11"/>
<evidence type="ECO:0000313" key="3">
    <source>
        <dbReference type="Proteomes" id="UP000093629"/>
    </source>
</evidence>
<evidence type="ECO:0000313" key="2">
    <source>
        <dbReference type="EMBL" id="OBK14315.1"/>
    </source>
</evidence>
<sequence>MVNQSDTSANGGVVEQVAKRGLGSAVEAARTWAFANPVVPLTLTGAAVVSHFLHRRGRRSRLGDAVDNTLSAAGPLLDSAPSKSRWRIPTPLASLRHRFITRATRGARARRGESAPARAES</sequence>
<feature type="transmembrane region" description="Helical" evidence="1">
    <location>
        <begin position="32"/>
        <end position="53"/>
    </location>
</feature>